<feature type="domain" description="DUF7703" evidence="3">
    <location>
        <begin position="98"/>
        <end position="340"/>
    </location>
</feature>
<accession>A0A8K0TH28</accession>
<dbReference type="PANTHER" id="PTHR37013">
    <property type="entry name" value="INTEGRAL MEMBRANE PROTEIN (AFU_ORTHOLOGUE AFUA_1G05950)-RELATED"/>
    <property type="match status" value="1"/>
</dbReference>
<keyword evidence="2" id="KW-0472">Membrane</keyword>
<dbReference type="OrthoDB" id="405906at2759"/>
<reference evidence="4" key="1">
    <citation type="journal article" date="2021" name="Nat. Commun.">
        <title>Genetic determinants of endophytism in the Arabidopsis root mycobiome.</title>
        <authorList>
            <person name="Mesny F."/>
            <person name="Miyauchi S."/>
            <person name="Thiergart T."/>
            <person name="Pickel B."/>
            <person name="Atanasova L."/>
            <person name="Karlsson M."/>
            <person name="Huettel B."/>
            <person name="Barry K.W."/>
            <person name="Haridas S."/>
            <person name="Chen C."/>
            <person name="Bauer D."/>
            <person name="Andreopoulos W."/>
            <person name="Pangilinan J."/>
            <person name="LaButti K."/>
            <person name="Riley R."/>
            <person name="Lipzen A."/>
            <person name="Clum A."/>
            <person name="Drula E."/>
            <person name="Henrissat B."/>
            <person name="Kohler A."/>
            <person name="Grigoriev I.V."/>
            <person name="Martin F.M."/>
            <person name="Hacquard S."/>
        </authorList>
    </citation>
    <scope>NUCLEOTIDE SEQUENCE</scope>
    <source>
        <strain evidence="4">MPI-CAGE-AT-0016</strain>
    </source>
</reference>
<keyword evidence="2" id="KW-0812">Transmembrane</keyword>
<keyword evidence="2" id="KW-1133">Transmembrane helix</keyword>
<feature type="transmembrane region" description="Helical" evidence="2">
    <location>
        <begin position="281"/>
        <end position="301"/>
    </location>
</feature>
<name>A0A8K0TH28_9PEZI</name>
<dbReference type="PANTHER" id="PTHR37013:SF4">
    <property type="entry name" value="INTEGRAL MEMBRANE PROTEIN"/>
    <property type="match status" value="1"/>
</dbReference>
<feature type="region of interest" description="Disordered" evidence="1">
    <location>
        <begin position="1"/>
        <end position="34"/>
    </location>
</feature>
<feature type="transmembrane region" description="Helical" evidence="2">
    <location>
        <begin position="99"/>
        <end position="118"/>
    </location>
</feature>
<evidence type="ECO:0000259" key="3">
    <source>
        <dbReference type="Pfam" id="PF24802"/>
    </source>
</evidence>
<dbReference type="Proteomes" id="UP000813385">
    <property type="component" value="Unassembled WGS sequence"/>
</dbReference>
<feature type="transmembrane region" description="Helical" evidence="2">
    <location>
        <begin position="130"/>
        <end position="151"/>
    </location>
</feature>
<dbReference type="Pfam" id="PF24802">
    <property type="entry name" value="DUF7703"/>
    <property type="match status" value="1"/>
</dbReference>
<keyword evidence="5" id="KW-1185">Reference proteome</keyword>
<sequence length="383" mass="43208">MGRDVQDPTSTFHVKGDGRLMASPVPSSRSSPVPPVSIKFSDQGEVSFSASGSLVLSLRFQCPVRAPHTRHHHPHAHILPMASTNDDYGRDPSIPANEVLAIVSFLAIAFYNVIELNVMLLATFRNRRSLYFWSFVVAIWGIAVWSLGFLLKNFRLTSSSLLYSIFIASGWCAMVTGQSLVLYSRLHLLVYRRAVLRAVLGMIIFNAVTQHIPTMIVGFGANSADPMRWVRVYPYFEKVNVSVFFAQEMVISAIYVIYTTRWLRSDGAVLSQETGKMLRHLIWINLVIVVLDITVLALEFAGHYDMQTAYKGMAYSIKLKLEFQILNDLVRITKASAYNTSRFETGTLVHTTEPAVREVEDAQRDTPREEVQQTRKDLEGRQT</sequence>
<feature type="transmembrane region" description="Helical" evidence="2">
    <location>
        <begin position="195"/>
        <end position="221"/>
    </location>
</feature>
<gene>
    <name evidence="4" type="ORF">B0T11DRAFT_274408</name>
</gene>
<feature type="transmembrane region" description="Helical" evidence="2">
    <location>
        <begin position="163"/>
        <end position="183"/>
    </location>
</feature>
<evidence type="ECO:0000313" key="5">
    <source>
        <dbReference type="Proteomes" id="UP000813385"/>
    </source>
</evidence>
<feature type="transmembrane region" description="Helical" evidence="2">
    <location>
        <begin position="241"/>
        <end position="260"/>
    </location>
</feature>
<proteinExistence type="predicted"/>
<feature type="region of interest" description="Disordered" evidence="1">
    <location>
        <begin position="355"/>
        <end position="383"/>
    </location>
</feature>
<evidence type="ECO:0000256" key="2">
    <source>
        <dbReference type="SAM" id="Phobius"/>
    </source>
</evidence>
<evidence type="ECO:0000313" key="4">
    <source>
        <dbReference type="EMBL" id="KAH7366934.1"/>
    </source>
</evidence>
<organism evidence="4 5">
    <name type="scientific">Plectosphaerella cucumerina</name>
    <dbReference type="NCBI Taxonomy" id="40658"/>
    <lineage>
        <taxon>Eukaryota</taxon>
        <taxon>Fungi</taxon>
        <taxon>Dikarya</taxon>
        <taxon>Ascomycota</taxon>
        <taxon>Pezizomycotina</taxon>
        <taxon>Sordariomycetes</taxon>
        <taxon>Hypocreomycetidae</taxon>
        <taxon>Glomerellales</taxon>
        <taxon>Plectosphaerellaceae</taxon>
        <taxon>Plectosphaerella</taxon>
    </lineage>
</organism>
<comment type="caution">
    <text evidence="4">The sequence shown here is derived from an EMBL/GenBank/DDBJ whole genome shotgun (WGS) entry which is preliminary data.</text>
</comment>
<evidence type="ECO:0000256" key="1">
    <source>
        <dbReference type="SAM" id="MobiDB-lite"/>
    </source>
</evidence>
<dbReference type="AlphaFoldDB" id="A0A8K0TH28"/>
<protein>
    <recommendedName>
        <fullName evidence="3">DUF7703 domain-containing protein</fullName>
    </recommendedName>
</protein>
<dbReference type="InterPro" id="IPR056120">
    <property type="entry name" value="DUF7703"/>
</dbReference>
<dbReference type="EMBL" id="JAGPXD010000002">
    <property type="protein sequence ID" value="KAH7366934.1"/>
    <property type="molecule type" value="Genomic_DNA"/>
</dbReference>